<dbReference type="RefSeq" id="WP_115972974.1">
    <property type="nucleotide sequence ID" value="NZ_QNVT01000028.1"/>
</dbReference>
<evidence type="ECO:0000313" key="3">
    <source>
        <dbReference type="Proteomes" id="UP000256686"/>
    </source>
</evidence>
<comment type="caution">
    <text evidence="2">The sequence shown here is derived from an EMBL/GenBank/DDBJ whole genome shotgun (WGS) entry which is preliminary data.</text>
</comment>
<evidence type="ECO:0000313" key="2">
    <source>
        <dbReference type="EMBL" id="REC60125.1"/>
    </source>
</evidence>
<protein>
    <submittedName>
        <fullName evidence="2">Uncharacterized protein</fullName>
    </submittedName>
</protein>
<proteinExistence type="predicted"/>
<evidence type="ECO:0000256" key="1">
    <source>
        <dbReference type="SAM" id="MobiDB-lite"/>
    </source>
</evidence>
<feature type="compositionally biased region" description="Low complexity" evidence="1">
    <location>
        <begin position="11"/>
        <end position="26"/>
    </location>
</feature>
<feature type="region of interest" description="Disordered" evidence="1">
    <location>
        <begin position="1"/>
        <end position="26"/>
    </location>
</feature>
<accession>A0A3D9C2Q1</accession>
<reference evidence="3" key="1">
    <citation type="submission" date="2018-06" db="EMBL/GenBank/DDBJ databases">
        <authorList>
            <person name="Lum Nde A."/>
            <person name="Hugo C."/>
        </authorList>
    </citation>
    <scope>NUCLEOTIDE SEQUENCE [LARGE SCALE GENOMIC DNA]</scope>
    <source>
        <strain evidence="3">1_F178</strain>
    </source>
</reference>
<dbReference type="EMBL" id="QNVT01000028">
    <property type="protein sequence ID" value="REC60125.1"/>
    <property type="molecule type" value="Genomic_DNA"/>
</dbReference>
<name>A0A3D9C2Q1_9FLAO</name>
<sequence length="389" mass="45719">MMNATKNHIGKNTASRTAKTKATAQAVGRVRPLDAKTKGCRRNTERQNESSTNSHATHAFLNCSFLPKLKDTPSVQAWEETDQMERDFYQSLSQLAEHYGIIPAHSKHLGFPYNIAFALEDLKKQLKIKVKNWERIRLVQDNKKTYLLSEEGYNTGATLYYIPIVPLYRLSKNPNYKQATQLVQSVCSYLYHIADVPYYRQQDSYLCWMYEMISDWLINDETEDTPEYLREIKQSEWIGDYMEQKIYNPQNLTLFKERINRFENRDSFETDCLLLACDTLALYEMFPDATIYRNIQRKERNTNNDDYDEDYHERTITMEKYVSFCADDKGILFQTLFDSVNAEFQECTEIEEPSTQKRFDGTNVSNDNLDFENCIFPLIERLIDILNSI</sequence>
<organism evidence="2 3">
    <name type="scientific">Chryseobacterium pennae</name>
    <dbReference type="NCBI Taxonomy" id="2258962"/>
    <lineage>
        <taxon>Bacteria</taxon>
        <taxon>Pseudomonadati</taxon>
        <taxon>Bacteroidota</taxon>
        <taxon>Flavobacteriia</taxon>
        <taxon>Flavobacteriales</taxon>
        <taxon>Weeksellaceae</taxon>
        <taxon>Chryseobacterium group</taxon>
        <taxon>Chryseobacterium</taxon>
    </lineage>
</organism>
<gene>
    <name evidence="2" type="ORF">DRF65_22510</name>
</gene>
<keyword evidence="3" id="KW-1185">Reference proteome</keyword>
<dbReference type="Proteomes" id="UP000256686">
    <property type="component" value="Unassembled WGS sequence"/>
</dbReference>
<dbReference type="AlphaFoldDB" id="A0A3D9C2Q1"/>